<proteinExistence type="inferred from homology"/>
<dbReference type="RefSeq" id="WP_135280550.1">
    <property type="nucleotide sequence ID" value="NZ_SRIO01000001.1"/>
</dbReference>
<dbReference type="PANTHER" id="PTHR30386">
    <property type="entry name" value="MEMBRANE FUSION SUBUNIT OF EMRAB-TOLC MULTIDRUG EFFLUX PUMP"/>
    <property type="match status" value="1"/>
</dbReference>
<organism evidence="6 7">
    <name type="scientific">Candidatus Macondimonas diazotrophica</name>
    <dbReference type="NCBI Taxonomy" id="2305248"/>
    <lineage>
        <taxon>Bacteria</taxon>
        <taxon>Pseudomonadati</taxon>
        <taxon>Pseudomonadota</taxon>
        <taxon>Gammaproteobacteria</taxon>
        <taxon>Chromatiales</taxon>
        <taxon>Ectothiorhodospiraceae</taxon>
        <taxon>Candidatus Macondimonas</taxon>
    </lineage>
</organism>
<feature type="region of interest" description="Disordered" evidence="3">
    <location>
        <begin position="315"/>
        <end position="363"/>
    </location>
</feature>
<comment type="caution">
    <text evidence="6">The sequence shown here is derived from an EMBL/GenBank/DDBJ whole genome shotgun (WGS) entry which is preliminary data.</text>
</comment>
<dbReference type="InterPro" id="IPR058634">
    <property type="entry name" value="AaeA-lik-b-barrel"/>
</dbReference>
<sequence length="363" mass="39313">MRILWAILGVVVIAAAAVGIHYYGEHRERYPTTNDAYVRANVISVAAQVPGEAIEVAVEDHARVKAGQTLIRIDERPFRIQLAQAENKVIQATQSIDAANAQIAAAEAQIALRKAQLRTAQLQARRIFNLSAQNSVPKSAADSAQEGLSSAQAGLAAAEANLRQATVMRGSPGEQNERLKEARLFLEKAQLDLSHTHLDAPCDGRIANLSLRPGELVQPGRPLFSIVCSDEYWIYANFKETELARIRPGQNAEITVDMYPGELFHGVVQNIGPGSGTAFSMLPPQNATGNWVKVTQRVPVRILITDPRNSAPLRVETSAEVTIDTGESEKPSGYAHDDHGDARSKIAQTHGDSARSSSVQLQP</sequence>
<feature type="compositionally biased region" description="Polar residues" evidence="3">
    <location>
        <begin position="346"/>
        <end position="363"/>
    </location>
</feature>
<dbReference type="Pfam" id="PF25917">
    <property type="entry name" value="BSH_RND"/>
    <property type="match status" value="1"/>
</dbReference>
<dbReference type="GO" id="GO:0055085">
    <property type="term" value="P:transmembrane transport"/>
    <property type="evidence" value="ECO:0007669"/>
    <property type="project" value="InterPro"/>
</dbReference>
<dbReference type="AlphaFoldDB" id="A0A4Z0FEQ5"/>
<name>A0A4Z0FEQ5_9GAMM</name>
<dbReference type="Gene3D" id="2.40.50.100">
    <property type="match status" value="1"/>
</dbReference>
<comment type="similarity">
    <text evidence="1">Belongs to the membrane fusion protein (MFP) (TC 8.A.1) family.</text>
</comment>
<dbReference type="PANTHER" id="PTHR30386:SF24">
    <property type="entry name" value="MULTIDRUG RESISTANCE EFFLUX PUMP"/>
    <property type="match status" value="1"/>
</dbReference>
<dbReference type="SUPFAM" id="SSF111369">
    <property type="entry name" value="HlyD-like secretion proteins"/>
    <property type="match status" value="3"/>
</dbReference>
<accession>A0A4Z0FEQ5</accession>
<gene>
    <name evidence="6" type="ORF">E4680_01245</name>
</gene>
<dbReference type="Proteomes" id="UP000297890">
    <property type="component" value="Unassembled WGS sequence"/>
</dbReference>
<feature type="domain" description="Multidrug resistance protein MdtA-like barrel-sandwich hybrid" evidence="4">
    <location>
        <begin position="41"/>
        <end position="227"/>
    </location>
</feature>
<keyword evidence="2" id="KW-0175">Coiled coil</keyword>
<dbReference type="InterPro" id="IPR050739">
    <property type="entry name" value="MFP"/>
</dbReference>
<protein>
    <submittedName>
        <fullName evidence="6">HlyD family secretion protein</fullName>
    </submittedName>
</protein>
<evidence type="ECO:0000259" key="5">
    <source>
        <dbReference type="Pfam" id="PF25963"/>
    </source>
</evidence>
<dbReference type="Gene3D" id="2.40.30.170">
    <property type="match status" value="1"/>
</dbReference>
<feature type="domain" description="p-hydroxybenzoic acid efflux pump subunit AaeA-like beta-barrel" evidence="5">
    <location>
        <begin position="232"/>
        <end position="323"/>
    </location>
</feature>
<evidence type="ECO:0000256" key="3">
    <source>
        <dbReference type="SAM" id="MobiDB-lite"/>
    </source>
</evidence>
<evidence type="ECO:0000256" key="2">
    <source>
        <dbReference type="SAM" id="Coils"/>
    </source>
</evidence>
<evidence type="ECO:0000313" key="7">
    <source>
        <dbReference type="Proteomes" id="UP000297890"/>
    </source>
</evidence>
<dbReference type="OrthoDB" id="5645220at2"/>
<feature type="compositionally biased region" description="Basic and acidic residues" evidence="3">
    <location>
        <begin position="327"/>
        <end position="344"/>
    </location>
</feature>
<feature type="coiled-coil region" evidence="2">
    <location>
        <begin position="82"/>
        <end position="125"/>
    </location>
</feature>
<dbReference type="EMBL" id="SRIO01000001">
    <property type="protein sequence ID" value="TFZ84190.1"/>
    <property type="molecule type" value="Genomic_DNA"/>
</dbReference>
<evidence type="ECO:0000313" key="6">
    <source>
        <dbReference type="EMBL" id="TFZ84190.1"/>
    </source>
</evidence>
<evidence type="ECO:0000256" key="1">
    <source>
        <dbReference type="ARBA" id="ARBA00009477"/>
    </source>
</evidence>
<reference evidence="6 7" key="1">
    <citation type="journal article" date="2019" name="ISME J.">
        <title>Candidatus Macondimonas diazotrophica, a novel gammaproteobacterial genus dominating crude-oil-contaminated coastal sediments.</title>
        <authorList>
            <person name="Karthikeyan S."/>
            <person name="Konstantinidis K."/>
        </authorList>
    </citation>
    <scope>NUCLEOTIDE SEQUENCE [LARGE SCALE GENOMIC DNA]</scope>
    <source>
        <strain evidence="6 7">KTK01</strain>
    </source>
</reference>
<keyword evidence="7" id="KW-1185">Reference proteome</keyword>
<dbReference type="Pfam" id="PF25963">
    <property type="entry name" value="Beta-barrel_AAEA"/>
    <property type="match status" value="1"/>
</dbReference>
<dbReference type="InterPro" id="IPR058625">
    <property type="entry name" value="MdtA-like_BSH"/>
</dbReference>
<evidence type="ECO:0000259" key="4">
    <source>
        <dbReference type="Pfam" id="PF25917"/>
    </source>
</evidence>